<dbReference type="Gene3D" id="1.10.10.10">
    <property type="entry name" value="Winged helix-like DNA-binding domain superfamily/Winged helix DNA-binding domain"/>
    <property type="match status" value="1"/>
</dbReference>
<dbReference type="EMBL" id="PXYW01000013">
    <property type="protein sequence ID" value="PSR34059.1"/>
    <property type="molecule type" value="Genomic_DNA"/>
</dbReference>
<dbReference type="InterPro" id="IPR036388">
    <property type="entry name" value="WH-like_DNA-bd_sf"/>
</dbReference>
<dbReference type="Proteomes" id="UP000242972">
    <property type="component" value="Unassembled WGS sequence"/>
</dbReference>
<protein>
    <submittedName>
        <fullName evidence="2">AsnC family transcriptional regulator</fullName>
    </submittedName>
</protein>
<evidence type="ECO:0000256" key="1">
    <source>
        <dbReference type="ARBA" id="ARBA00023125"/>
    </source>
</evidence>
<dbReference type="AlphaFoldDB" id="A0A2T2XHU1"/>
<dbReference type="GO" id="GO:0005829">
    <property type="term" value="C:cytosol"/>
    <property type="evidence" value="ECO:0007669"/>
    <property type="project" value="TreeGrafter"/>
</dbReference>
<dbReference type="PANTHER" id="PTHR33221">
    <property type="entry name" value="WINGED HELIX-TURN-HELIX TRANSCRIPTIONAL REGULATOR, RRF2 FAMILY"/>
    <property type="match status" value="1"/>
</dbReference>
<dbReference type="GO" id="GO:0003677">
    <property type="term" value="F:DNA binding"/>
    <property type="evidence" value="ECO:0007669"/>
    <property type="project" value="UniProtKB-KW"/>
</dbReference>
<gene>
    <name evidence="2" type="ORF">C7B46_07300</name>
</gene>
<proteinExistence type="predicted"/>
<keyword evidence="1" id="KW-0238">DNA-binding</keyword>
<name>A0A2T2XHU1_9FIRM</name>
<evidence type="ECO:0000313" key="2">
    <source>
        <dbReference type="EMBL" id="PSR34059.1"/>
    </source>
</evidence>
<dbReference type="InterPro" id="IPR000944">
    <property type="entry name" value="Tscrpt_reg_Rrf2"/>
</dbReference>
<reference evidence="2 3" key="1">
    <citation type="journal article" date="2014" name="BMC Genomics">
        <title>Comparison of environmental and isolate Sulfobacillus genomes reveals diverse carbon, sulfur, nitrogen, and hydrogen metabolisms.</title>
        <authorList>
            <person name="Justice N.B."/>
            <person name="Norman A."/>
            <person name="Brown C.T."/>
            <person name="Singh A."/>
            <person name="Thomas B.C."/>
            <person name="Banfield J.F."/>
        </authorList>
    </citation>
    <scope>NUCLEOTIDE SEQUENCE [LARGE SCALE GENOMIC DNA]</scope>
    <source>
        <strain evidence="2">AMDSBA4</strain>
    </source>
</reference>
<accession>A0A2T2XHU1</accession>
<dbReference type="PANTHER" id="PTHR33221:SF5">
    <property type="entry name" value="HTH-TYPE TRANSCRIPTIONAL REGULATOR ISCR"/>
    <property type="match status" value="1"/>
</dbReference>
<dbReference type="NCBIfam" id="TIGR00738">
    <property type="entry name" value="rrf2_super"/>
    <property type="match status" value="1"/>
</dbReference>
<organism evidence="2 3">
    <name type="scientific">Sulfobacillus benefaciens</name>
    <dbReference type="NCBI Taxonomy" id="453960"/>
    <lineage>
        <taxon>Bacteria</taxon>
        <taxon>Bacillati</taxon>
        <taxon>Bacillota</taxon>
        <taxon>Clostridia</taxon>
        <taxon>Eubacteriales</taxon>
        <taxon>Clostridiales Family XVII. Incertae Sedis</taxon>
        <taxon>Sulfobacillus</taxon>
    </lineage>
</organism>
<dbReference type="Pfam" id="PF02082">
    <property type="entry name" value="Rrf2"/>
    <property type="match status" value="1"/>
</dbReference>
<dbReference type="InterPro" id="IPR036390">
    <property type="entry name" value="WH_DNA-bd_sf"/>
</dbReference>
<dbReference type="PROSITE" id="PS51197">
    <property type="entry name" value="HTH_RRF2_2"/>
    <property type="match status" value="1"/>
</dbReference>
<evidence type="ECO:0000313" key="3">
    <source>
        <dbReference type="Proteomes" id="UP000242972"/>
    </source>
</evidence>
<sequence length="152" mass="16467">MIKVSSKGRYSVKAVYELALRYGQGPVAVSWIAKAENISEQYLEQLMPALKRAGIVVGMRGAQGGYMLGKPPALISVYDVVRAVEGPIVLTDCSTDEASGCADMDTCVGPDVWSRVQEAVTETMAAMTFEMLIALQRGVGKRRLEHLLESRG</sequence>
<dbReference type="GO" id="GO:0003700">
    <property type="term" value="F:DNA-binding transcription factor activity"/>
    <property type="evidence" value="ECO:0007669"/>
    <property type="project" value="TreeGrafter"/>
</dbReference>
<comment type="caution">
    <text evidence="2">The sequence shown here is derived from an EMBL/GenBank/DDBJ whole genome shotgun (WGS) entry which is preliminary data.</text>
</comment>
<dbReference type="SUPFAM" id="SSF46785">
    <property type="entry name" value="Winged helix' DNA-binding domain"/>
    <property type="match status" value="1"/>
</dbReference>